<gene>
    <name evidence="2" type="ORF">Ani05nite_09250</name>
</gene>
<protein>
    <recommendedName>
        <fullName evidence="1">ABM domain-containing protein</fullName>
    </recommendedName>
</protein>
<dbReference type="EMBL" id="BOMQ01000011">
    <property type="protein sequence ID" value="GIE47391.1"/>
    <property type="molecule type" value="Genomic_DNA"/>
</dbReference>
<reference evidence="2" key="1">
    <citation type="submission" date="2021-01" db="EMBL/GenBank/DDBJ databases">
        <title>Whole genome shotgun sequence of Actinoplanes nipponensis NBRC 14063.</title>
        <authorList>
            <person name="Komaki H."/>
            <person name="Tamura T."/>
        </authorList>
    </citation>
    <scope>NUCLEOTIDE SEQUENCE</scope>
    <source>
        <strain evidence="2">NBRC 14063</strain>
    </source>
</reference>
<accession>A0A919MJF0</accession>
<dbReference type="RefSeq" id="WP_203765419.1">
    <property type="nucleotide sequence ID" value="NZ_BAAAYJ010000064.1"/>
</dbReference>
<keyword evidence="3" id="KW-1185">Reference proteome</keyword>
<evidence type="ECO:0000313" key="2">
    <source>
        <dbReference type="EMBL" id="GIE47391.1"/>
    </source>
</evidence>
<name>A0A919MJF0_9ACTN</name>
<evidence type="ECO:0000259" key="1">
    <source>
        <dbReference type="PROSITE" id="PS51725"/>
    </source>
</evidence>
<dbReference type="AlphaFoldDB" id="A0A919MJF0"/>
<proteinExistence type="predicted"/>
<dbReference type="PROSITE" id="PS51725">
    <property type="entry name" value="ABM"/>
    <property type="match status" value="1"/>
</dbReference>
<dbReference type="InterPro" id="IPR011008">
    <property type="entry name" value="Dimeric_a/b-barrel"/>
</dbReference>
<feature type="domain" description="ABM" evidence="1">
    <location>
        <begin position="2"/>
        <end position="92"/>
    </location>
</feature>
<comment type="caution">
    <text evidence="2">The sequence shown here is derived from an EMBL/GenBank/DDBJ whole genome shotgun (WGS) entry which is preliminary data.</text>
</comment>
<dbReference type="Proteomes" id="UP000647172">
    <property type="component" value="Unassembled WGS sequence"/>
</dbReference>
<evidence type="ECO:0000313" key="3">
    <source>
        <dbReference type="Proteomes" id="UP000647172"/>
    </source>
</evidence>
<dbReference type="Pfam" id="PF03992">
    <property type="entry name" value="ABM"/>
    <property type="match status" value="1"/>
</dbReference>
<sequence>MLTLMNEFTVTGDVDEFLGVLADFNAYMSARPGAGSYQLLRSTRRPRVFVELAEWESAEAHQAAVRSEGFLPLVTRLRPLVEKSVPDLYETLHAPAAA</sequence>
<organism evidence="2 3">
    <name type="scientific">Actinoplanes nipponensis</name>
    <dbReference type="NCBI Taxonomy" id="135950"/>
    <lineage>
        <taxon>Bacteria</taxon>
        <taxon>Bacillati</taxon>
        <taxon>Actinomycetota</taxon>
        <taxon>Actinomycetes</taxon>
        <taxon>Micromonosporales</taxon>
        <taxon>Micromonosporaceae</taxon>
        <taxon>Actinoplanes</taxon>
    </lineage>
</organism>
<dbReference type="InterPro" id="IPR007138">
    <property type="entry name" value="ABM_dom"/>
</dbReference>
<dbReference type="SUPFAM" id="SSF54909">
    <property type="entry name" value="Dimeric alpha+beta barrel"/>
    <property type="match status" value="1"/>
</dbReference>
<dbReference type="Gene3D" id="3.30.70.100">
    <property type="match status" value="1"/>
</dbReference>